<gene>
    <name evidence="3" type="ORF">OG517_21400</name>
</gene>
<keyword evidence="4" id="KW-1185">Reference proteome</keyword>
<keyword evidence="2" id="KW-0732">Signal</keyword>
<organism evidence="3 4">
    <name type="scientific">Streptomyces virginiae</name>
    <name type="common">Streptomyces cinnamonensis</name>
    <dbReference type="NCBI Taxonomy" id="1961"/>
    <lineage>
        <taxon>Bacteria</taxon>
        <taxon>Bacillati</taxon>
        <taxon>Actinomycetota</taxon>
        <taxon>Actinomycetes</taxon>
        <taxon>Kitasatosporales</taxon>
        <taxon>Streptomycetaceae</taxon>
        <taxon>Streptomyces</taxon>
    </lineage>
</organism>
<evidence type="ECO:0000313" key="3">
    <source>
        <dbReference type="EMBL" id="WUQ13785.1"/>
    </source>
</evidence>
<dbReference type="RefSeq" id="WP_266352413.1">
    <property type="nucleotide sequence ID" value="NZ_CP108090.1"/>
</dbReference>
<dbReference type="EMBL" id="CP108090">
    <property type="protein sequence ID" value="WUQ13785.1"/>
    <property type="molecule type" value="Genomic_DNA"/>
</dbReference>
<evidence type="ECO:0000256" key="1">
    <source>
        <dbReference type="SAM" id="MobiDB-lite"/>
    </source>
</evidence>
<evidence type="ECO:0000313" key="4">
    <source>
        <dbReference type="Proteomes" id="UP001432039"/>
    </source>
</evidence>
<dbReference type="Proteomes" id="UP001432039">
    <property type="component" value="Chromosome"/>
</dbReference>
<name>A0ABZ1TEC7_STRVG</name>
<accession>A0ABZ1TEC7</accession>
<feature type="region of interest" description="Disordered" evidence="1">
    <location>
        <begin position="34"/>
        <end position="53"/>
    </location>
</feature>
<feature type="chain" id="PRO_5046645645" evidence="2">
    <location>
        <begin position="27"/>
        <end position="82"/>
    </location>
</feature>
<feature type="compositionally biased region" description="Low complexity" evidence="1">
    <location>
        <begin position="37"/>
        <end position="48"/>
    </location>
</feature>
<protein>
    <submittedName>
        <fullName evidence="3">Uncharacterized protein</fullName>
    </submittedName>
</protein>
<evidence type="ECO:0000256" key="2">
    <source>
        <dbReference type="SAM" id="SignalP"/>
    </source>
</evidence>
<proteinExistence type="predicted"/>
<reference evidence="3" key="1">
    <citation type="submission" date="2022-10" db="EMBL/GenBank/DDBJ databases">
        <title>The complete genomes of actinobacterial strains from the NBC collection.</title>
        <authorList>
            <person name="Joergensen T.S."/>
            <person name="Alvarez Arevalo M."/>
            <person name="Sterndorff E.B."/>
            <person name="Faurdal D."/>
            <person name="Vuksanovic O."/>
            <person name="Mourched A.-S."/>
            <person name="Charusanti P."/>
            <person name="Shaw S."/>
            <person name="Blin K."/>
            <person name="Weber T."/>
        </authorList>
    </citation>
    <scope>NUCLEOTIDE SEQUENCE</scope>
    <source>
        <strain evidence="3">NBC_00248</strain>
    </source>
</reference>
<sequence>MNNTKRVLAAIALAGAALSITGAAHADVVITDDSAVSSDTGDSSTFTSNGENKASFNDAGPNLVAIRKDGGNSFPFGDGFLA</sequence>
<feature type="signal peptide" evidence="2">
    <location>
        <begin position="1"/>
        <end position="26"/>
    </location>
</feature>